<reference evidence="1 2" key="1">
    <citation type="journal article" date="2018" name="Sci. Rep.">
        <title>Genomic signatures of local adaptation to the degree of environmental predictability in rotifers.</title>
        <authorList>
            <person name="Franch-Gras L."/>
            <person name="Hahn C."/>
            <person name="Garcia-Roger E.M."/>
            <person name="Carmona M.J."/>
            <person name="Serra M."/>
            <person name="Gomez A."/>
        </authorList>
    </citation>
    <scope>NUCLEOTIDE SEQUENCE [LARGE SCALE GENOMIC DNA]</scope>
    <source>
        <strain evidence="1">HYR1</strain>
    </source>
</reference>
<dbReference type="AlphaFoldDB" id="A0A3M7QFJ2"/>
<dbReference type="Proteomes" id="UP000276133">
    <property type="component" value="Unassembled WGS sequence"/>
</dbReference>
<protein>
    <submittedName>
        <fullName evidence="1">Uncharacterized protein</fullName>
    </submittedName>
</protein>
<evidence type="ECO:0000313" key="1">
    <source>
        <dbReference type="EMBL" id="RNA10206.1"/>
    </source>
</evidence>
<sequence length="64" mass="7776">MSFTCMLSSVLADDKVRTYFYLLKFDFFSNVQLCKHTEKRDLLVRLSWIINPQTNKQKRHLPYF</sequence>
<proteinExistence type="predicted"/>
<name>A0A3M7QFJ2_BRAPC</name>
<comment type="caution">
    <text evidence="1">The sequence shown here is derived from an EMBL/GenBank/DDBJ whole genome shotgun (WGS) entry which is preliminary data.</text>
</comment>
<accession>A0A3M7QFJ2</accession>
<dbReference type="EMBL" id="REGN01006265">
    <property type="protein sequence ID" value="RNA10206.1"/>
    <property type="molecule type" value="Genomic_DNA"/>
</dbReference>
<gene>
    <name evidence="1" type="ORF">BpHYR1_012884</name>
</gene>
<evidence type="ECO:0000313" key="2">
    <source>
        <dbReference type="Proteomes" id="UP000276133"/>
    </source>
</evidence>
<keyword evidence="2" id="KW-1185">Reference proteome</keyword>
<organism evidence="1 2">
    <name type="scientific">Brachionus plicatilis</name>
    <name type="common">Marine rotifer</name>
    <name type="synonym">Brachionus muelleri</name>
    <dbReference type="NCBI Taxonomy" id="10195"/>
    <lineage>
        <taxon>Eukaryota</taxon>
        <taxon>Metazoa</taxon>
        <taxon>Spiralia</taxon>
        <taxon>Gnathifera</taxon>
        <taxon>Rotifera</taxon>
        <taxon>Eurotatoria</taxon>
        <taxon>Monogononta</taxon>
        <taxon>Pseudotrocha</taxon>
        <taxon>Ploima</taxon>
        <taxon>Brachionidae</taxon>
        <taxon>Brachionus</taxon>
    </lineage>
</organism>